<dbReference type="GO" id="GO:0006284">
    <property type="term" value="P:base-excision repair"/>
    <property type="evidence" value="ECO:0007669"/>
    <property type="project" value="InterPro"/>
</dbReference>
<evidence type="ECO:0000256" key="10">
    <source>
        <dbReference type="SAM" id="MobiDB-lite"/>
    </source>
</evidence>
<dbReference type="GO" id="GO:0003906">
    <property type="term" value="F:DNA-(apurinic or apyrimidinic site) endonuclease activity"/>
    <property type="evidence" value="ECO:0007669"/>
    <property type="project" value="InterPro"/>
</dbReference>
<keyword evidence="5" id="KW-0238">DNA-binding</keyword>
<dbReference type="FunFam" id="1.10.8.50:FF:000009">
    <property type="entry name" value="Formamidopyrimidine-DNA glycosylase"/>
    <property type="match status" value="1"/>
</dbReference>
<comment type="catalytic activity">
    <reaction evidence="1">
        <text>Hydrolysis of DNA containing ring-opened 7-methylguanine residues, releasing 2,6-diamino-4-hydroxy-5-(N-methyl)formamidopyrimidine.</text>
        <dbReference type="EC" id="3.2.2.23"/>
    </reaction>
</comment>
<dbReference type="InterPro" id="IPR010979">
    <property type="entry name" value="Ribosomal_uS13-like_H2TH"/>
</dbReference>
<evidence type="ECO:0000256" key="2">
    <source>
        <dbReference type="ARBA" id="ARBA00009409"/>
    </source>
</evidence>
<feature type="region of interest" description="Disordered" evidence="10">
    <location>
        <begin position="295"/>
        <end position="514"/>
    </location>
</feature>
<dbReference type="Pfam" id="PF01149">
    <property type="entry name" value="Fapy_DNA_glyco"/>
    <property type="match status" value="1"/>
</dbReference>
<dbReference type="Pfam" id="PF06831">
    <property type="entry name" value="H2TH"/>
    <property type="match status" value="1"/>
</dbReference>
<dbReference type="GO" id="GO:0003684">
    <property type="term" value="F:damaged DNA binding"/>
    <property type="evidence" value="ECO:0007669"/>
    <property type="project" value="InterPro"/>
</dbReference>
<dbReference type="GO" id="GO:0008534">
    <property type="term" value="F:oxidized purine nucleobase lesion DNA N-glycosylase activity"/>
    <property type="evidence" value="ECO:0007669"/>
    <property type="project" value="UniProtKB-EC"/>
</dbReference>
<keyword evidence="9" id="KW-0326">Glycosidase</keyword>
<dbReference type="Gene3D" id="1.10.8.50">
    <property type="match status" value="1"/>
</dbReference>
<dbReference type="GO" id="GO:0008270">
    <property type="term" value="F:zinc ion binding"/>
    <property type="evidence" value="ECO:0007669"/>
    <property type="project" value="InterPro"/>
</dbReference>
<evidence type="ECO:0000256" key="9">
    <source>
        <dbReference type="ARBA" id="ARBA00023295"/>
    </source>
</evidence>
<comment type="similarity">
    <text evidence="2">Belongs to the FPG family.</text>
</comment>
<dbReference type="Gene3D" id="3.20.190.10">
    <property type="entry name" value="MutM-like, N-terminal"/>
    <property type="match status" value="1"/>
</dbReference>
<accession>A0A8H3FIA2</accession>
<keyword evidence="3" id="KW-0227">DNA damage</keyword>
<evidence type="ECO:0000256" key="6">
    <source>
        <dbReference type="ARBA" id="ARBA00023204"/>
    </source>
</evidence>
<dbReference type="PANTHER" id="PTHR22993:SF9">
    <property type="entry name" value="FORMAMIDOPYRIMIDINE-DNA GLYCOSYLASE"/>
    <property type="match status" value="1"/>
</dbReference>
<keyword evidence="13" id="KW-1185">Reference proteome</keyword>
<dbReference type="SMART" id="SM00898">
    <property type="entry name" value="Fapy_DNA_glyco"/>
    <property type="match status" value="1"/>
</dbReference>
<evidence type="ECO:0000256" key="5">
    <source>
        <dbReference type="ARBA" id="ARBA00023125"/>
    </source>
</evidence>
<evidence type="ECO:0000256" key="3">
    <source>
        <dbReference type="ARBA" id="ARBA00022763"/>
    </source>
</evidence>
<gene>
    <name evidence="12" type="ORF">GOMPHAMPRED_003499</name>
</gene>
<name>A0A8H3FIA2_9LECA</name>
<feature type="compositionally biased region" description="Low complexity" evidence="10">
    <location>
        <begin position="468"/>
        <end position="477"/>
    </location>
</feature>
<feature type="compositionally biased region" description="Basic and acidic residues" evidence="10">
    <location>
        <begin position="484"/>
        <end position="495"/>
    </location>
</feature>
<feature type="compositionally biased region" description="Polar residues" evidence="10">
    <location>
        <begin position="444"/>
        <end position="456"/>
    </location>
</feature>
<dbReference type="AlphaFoldDB" id="A0A8H3FIA2"/>
<evidence type="ECO:0000259" key="11">
    <source>
        <dbReference type="PROSITE" id="PS51068"/>
    </source>
</evidence>
<feature type="compositionally biased region" description="Acidic residues" evidence="10">
    <location>
        <begin position="327"/>
        <end position="346"/>
    </location>
</feature>
<dbReference type="SUPFAM" id="SSF81624">
    <property type="entry name" value="N-terminal domain of MutM-like DNA repair proteins"/>
    <property type="match status" value="1"/>
</dbReference>
<dbReference type="CDD" id="cd08972">
    <property type="entry name" value="PF_Nei_N"/>
    <property type="match status" value="1"/>
</dbReference>
<sequence length="514" mass="57176">MPEIAEVYRAAEYIRQHLVGRTLAVVKAQHDENVFGKVGTSAAEIEKALTGKKIVGAGQQGKYFWITMNSPPHLLCHFGMAGWFHIKGIPTFYYKDMKKDKKADKDWPPQHWKFSFQTKPEGSDKAVLDAAFVDFRRFSRVRLMNCAIENIRKISPLVDNGPDPNTDKDIVTRDWLAALCQRKKVPIKALLLNQANISGVGNWVGDEILFQARMHPEQYANTLSDDQITELHKQLMTVVDIAIETKSDSDEFPKTWLFKHRWGKGRKAIYQMPNGDKITYLTVGGRTSAIVPSLQKKTGPVAGDLDANESKASGVTKSKGKRKKIDEYEEAEETEDDPRTEDELIEETTTKPSKRGKKSIADIPPTAAAEEVAMVESQPGRSRKSISGQEEEDQPIARTGPPQVPHNKQLKRGGVLAPDEKTPAEQASNSSTRRTRKSNPRLPPTQTAEETQQVLDESNKKRVKGRISTATKGSASTAKKKSSVKKETNSSKDGGEQTEESLGRRRSGRISAMG</sequence>
<dbReference type="SMART" id="SM01232">
    <property type="entry name" value="H2TH"/>
    <property type="match status" value="1"/>
</dbReference>
<organism evidence="12 13">
    <name type="scientific">Gomphillus americanus</name>
    <dbReference type="NCBI Taxonomy" id="1940652"/>
    <lineage>
        <taxon>Eukaryota</taxon>
        <taxon>Fungi</taxon>
        <taxon>Dikarya</taxon>
        <taxon>Ascomycota</taxon>
        <taxon>Pezizomycotina</taxon>
        <taxon>Lecanoromycetes</taxon>
        <taxon>OSLEUM clade</taxon>
        <taxon>Ostropomycetidae</taxon>
        <taxon>Ostropales</taxon>
        <taxon>Graphidaceae</taxon>
        <taxon>Gomphilloideae</taxon>
        <taxon>Gomphillus</taxon>
    </lineage>
</organism>
<dbReference type="InterPro" id="IPR015886">
    <property type="entry name" value="H2TH_FPG"/>
</dbReference>
<evidence type="ECO:0000313" key="13">
    <source>
        <dbReference type="Proteomes" id="UP000664169"/>
    </source>
</evidence>
<protein>
    <recommendedName>
        <fullName evidence="11">Formamidopyrimidine-DNA glycosylase catalytic domain-containing protein</fullName>
    </recommendedName>
</protein>
<keyword evidence="6" id="KW-0234">DNA repair</keyword>
<dbReference type="SUPFAM" id="SSF46946">
    <property type="entry name" value="S13-like H2TH domain"/>
    <property type="match status" value="1"/>
</dbReference>
<dbReference type="EMBL" id="CAJPDQ010000020">
    <property type="protein sequence ID" value="CAF9923954.1"/>
    <property type="molecule type" value="Genomic_DNA"/>
</dbReference>
<evidence type="ECO:0000256" key="4">
    <source>
        <dbReference type="ARBA" id="ARBA00022801"/>
    </source>
</evidence>
<dbReference type="InterPro" id="IPR012319">
    <property type="entry name" value="FPG_cat"/>
</dbReference>
<dbReference type="OrthoDB" id="444592at2759"/>
<keyword evidence="7" id="KW-0456">Lyase</keyword>
<evidence type="ECO:0000313" key="12">
    <source>
        <dbReference type="EMBL" id="CAF9923954.1"/>
    </source>
</evidence>
<keyword evidence="8" id="KW-0511">Multifunctional enzyme</keyword>
<dbReference type="GO" id="GO:0016829">
    <property type="term" value="F:lyase activity"/>
    <property type="evidence" value="ECO:0007669"/>
    <property type="project" value="UniProtKB-KW"/>
</dbReference>
<evidence type="ECO:0000256" key="7">
    <source>
        <dbReference type="ARBA" id="ARBA00023239"/>
    </source>
</evidence>
<dbReference type="Proteomes" id="UP000664169">
    <property type="component" value="Unassembled WGS sequence"/>
</dbReference>
<dbReference type="GO" id="GO:0005634">
    <property type="term" value="C:nucleus"/>
    <property type="evidence" value="ECO:0007669"/>
    <property type="project" value="TreeGrafter"/>
</dbReference>
<dbReference type="PANTHER" id="PTHR22993">
    <property type="entry name" value="FORMAMIDOPYRIMIDINE-DNA GLYCOSYLASE"/>
    <property type="match status" value="1"/>
</dbReference>
<dbReference type="PROSITE" id="PS51068">
    <property type="entry name" value="FPG_CAT"/>
    <property type="match status" value="1"/>
</dbReference>
<comment type="caution">
    <text evidence="12">The sequence shown here is derived from an EMBL/GenBank/DDBJ whole genome shotgun (WGS) entry which is preliminary data.</text>
</comment>
<feature type="domain" description="Formamidopyrimidine-DNA glycosylase catalytic" evidence="11">
    <location>
        <begin position="2"/>
        <end position="139"/>
    </location>
</feature>
<keyword evidence="4" id="KW-0378">Hydrolase</keyword>
<dbReference type="InterPro" id="IPR035937">
    <property type="entry name" value="FPG_N"/>
</dbReference>
<reference evidence="12" key="1">
    <citation type="submission" date="2021-03" db="EMBL/GenBank/DDBJ databases">
        <authorList>
            <person name="Tagirdzhanova G."/>
        </authorList>
    </citation>
    <scope>NUCLEOTIDE SEQUENCE</scope>
</reference>
<evidence type="ECO:0000256" key="1">
    <source>
        <dbReference type="ARBA" id="ARBA00001668"/>
    </source>
</evidence>
<proteinExistence type="inferred from homology"/>
<evidence type="ECO:0000256" key="8">
    <source>
        <dbReference type="ARBA" id="ARBA00023268"/>
    </source>
</evidence>